<dbReference type="Proteomes" id="UP000504607">
    <property type="component" value="Chromosome 9"/>
</dbReference>
<name>A0A8N4F082_ELAGV</name>
<dbReference type="RefSeq" id="XP_029122228.1">
    <property type="nucleotide sequence ID" value="XM_029266395.1"/>
</dbReference>
<organism evidence="2 3">
    <name type="scientific">Elaeis guineensis var. tenera</name>
    <name type="common">Oil palm</name>
    <dbReference type="NCBI Taxonomy" id="51953"/>
    <lineage>
        <taxon>Eukaryota</taxon>
        <taxon>Viridiplantae</taxon>
        <taxon>Streptophyta</taxon>
        <taxon>Embryophyta</taxon>
        <taxon>Tracheophyta</taxon>
        <taxon>Spermatophyta</taxon>
        <taxon>Magnoliopsida</taxon>
        <taxon>Liliopsida</taxon>
        <taxon>Arecaceae</taxon>
        <taxon>Arecoideae</taxon>
        <taxon>Cocoseae</taxon>
        <taxon>Elaeidinae</taxon>
        <taxon>Elaeis</taxon>
    </lineage>
</organism>
<evidence type="ECO:0000313" key="3">
    <source>
        <dbReference type="RefSeq" id="XP_029122228.1"/>
    </source>
</evidence>
<proteinExistence type="predicted"/>
<dbReference type="AlphaFoldDB" id="A0A8N4F082"/>
<reference evidence="3" key="1">
    <citation type="submission" date="2025-08" db="UniProtKB">
        <authorList>
            <consortium name="RefSeq"/>
        </authorList>
    </citation>
    <scope>IDENTIFICATION</scope>
</reference>
<keyword evidence="2" id="KW-1185">Reference proteome</keyword>
<accession>A0A8N4F082</accession>
<sequence>MERKPLDSDERRSGRNGPKHLPTQPRPPPLCVSLSNVKVSSCSAELSPSKSKKNRRLFRFIEIRSFEIPSLLAAILSPRGTCLQTLRKSIRLEDKKCCAVGIRDSCSRLSTISKELGYLEWFSVEPLKAPGSHLWQNLGSVILVHGGMKQRYIGACS</sequence>
<evidence type="ECO:0000313" key="2">
    <source>
        <dbReference type="Proteomes" id="UP000504607"/>
    </source>
</evidence>
<gene>
    <name evidence="3" type="primary">LOC105051629</name>
</gene>
<protein>
    <submittedName>
        <fullName evidence="3">Uncharacterized protein LOC105051629</fullName>
    </submittedName>
</protein>
<feature type="region of interest" description="Disordered" evidence="1">
    <location>
        <begin position="1"/>
        <end position="30"/>
    </location>
</feature>
<feature type="compositionally biased region" description="Basic and acidic residues" evidence="1">
    <location>
        <begin position="1"/>
        <end position="13"/>
    </location>
</feature>
<evidence type="ECO:0000256" key="1">
    <source>
        <dbReference type="SAM" id="MobiDB-lite"/>
    </source>
</evidence>